<dbReference type="NCBIfam" id="TIGR00121">
    <property type="entry name" value="birA_ligase"/>
    <property type="match status" value="1"/>
</dbReference>
<evidence type="ECO:0000313" key="5">
    <source>
        <dbReference type="Proteomes" id="UP000230821"/>
    </source>
</evidence>
<dbReference type="SUPFAM" id="SSF50037">
    <property type="entry name" value="C-terminal domain of transcriptional repressors"/>
    <property type="match status" value="1"/>
</dbReference>
<dbReference type="InterPro" id="IPR011991">
    <property type="entry name" value="ArsR-like_HTH"/>
</dbReference>
<keyword evidence="2" id="KW-0678">Repressor</keyword>
<sequence length="365" mass="41038">MPIWNNSYLRYSMEHSANRARKHTMPTTRLPGKKFTLTRQPNINARILEVLRSKSQTYISGEELSHKLDMSRTAVWKHVNVLRQLGYRIEAITSVGYKLVSSPSLLLPLEIKNGLHTERIGRNIHWEYEIESTNTLALQLAEEGAEEGTVVVSESQKHGRGRMGRNWISQPEAGIYLSVILRPSFVPIKAPCLTFISAIALVETFDQVLGLKAKIKWPNDVMIGGKKVAGVLTELRAEMERIHHVIIGIGANVNNTRFPKDLKGKATSLTLELKQKIPRITLVRALLEALEKWYFITQSDTPERTFERWRELSGTLGHYVEVNAGETIVKGMASHLGPNGSLYIQLDTGQEQEILAGDVTMVAKV</sequence>
<dbReference type="PROSITE" id="PS51733">
    <property type="entry name" value="BPL_LPL_CATALYTIC"/>
    <property type="match status" value="1"/>
</dbReference>
<keyword evidence="2" id="KW-0092">Biotin</keyword>
<dbReference type="Pfam" id="PF03099">
    <property type="entry name" value="BPL_LplA_LipB"/>
    <property type="match status" value="1"/>
</dbReference>
<dbReference type="PANTHER" id="PTHR12835">
    <property type="entry name" value="BIOTIN PROTEIN LIGASE"/>
    <property type="match status" value="1"/>
</dbReference>
<evidence type="ECO:0000259" key="3">
    <source>
        <dbReference type="PROSITE" id="PS51733"/>
    </source>
</evidence>
<proteinExistence type="inferred from homology"/>
<dbReference type="InterPro" id="IPR004143">
    <property type="entry name" value="BPL_LPL_catalytic"/>
</dbReference>
<protein>
    <recommendedName>
        <fullName evidence="2">Bifunctional ligase/repressor BirA</fullName>
    </recommendedName>
    <alternativeName>
        <fullName evidence="2">Biotin--[acetyl-CoA-carboxylase] ligase</fullName>
        <ecNumber evidence="2">6.3.4.15</ecNumber>
    </alternativeName>
    <alternativeName>
        <fullName evidence="2">Biotin--protein ligase</fullName>
    </alternativeName>
    <alternativeName>
        <fullName evidence="2">Biotin-[acetyl-CoA carboxylase] synthetase</fullName>
    </alternativeName>
</protein>
<dbReference type="PANTHER" id="PTHR12835:SF5">
    <property type="entry name" value="BIOTIN--PROTEIN LIGASE"/>
    <property type="match status" value="1"/>
</dbReference>
<dbReference type="GO" id="GO:0006355">
    <property type="term" value="P:regulation of DNA-templated transcription"/>
    <property type="evidence" value="ECO:0007669"/>
    <property type="project" value="UniProtKB-UniRule"/>
</dbReference>
<organism evidence="4 5">
    <name type="scientific">candidate division KSB3 bacterium</name>
    <dbReference type="NCBI Taxonomy" id="2044937"/>
    <lineage>
        <taxon>Bacteria</taxon>
        <taxon>candidate division KSB3</taxon>
    </lineage>
</organism>
<dbReference type="GO" id="GO:0004077">
    <property type="term" value="F:biotin--[biotin carboxyl-carrier protein] ligase activity"/>
    <property type="evidence" value="ECO:0007669"/>
    <property type="project" value="UniProtKB-UniRule"/>
</dbReference>
<comment type="caution">
    <text evidence="4">The sequence shown here is derived from an EMBL/GenBank/DDBJ whole genome shotgun (WGS) entry which is preliminary data.</text>
</comment>
<feature type="domain" description="BPL/LPL catalytic" evidence="3">
    <location>
        <begin position="109"/>
        <end position="298"/>
    </location>
</feature>
<dbReference type="GO" id="GO:0005737">
    <property type="term" value="C:cytoplasm"/>
    <property type="evidence" value="ECO:0007669"/>
    <property type="project" value="TreeGrafter"/>
</dbReference>
<reference evidence="4 5" key="1">
    <citation type="submission" date="2017-10" db="EMBL/GenBank/DDBJ databases">
        <title>Novel microbial diversity and functional potential in the marine mammal oral microbiome.</title>
        <authorList>
            <person name="Dudek N.K."/>
            <person name="Sun C.L."/>
            <person name="Burstein D."/>
            <person name="Kantor R.S."/>
            <person name="Aliaga Goltsman D.S."/>
            <person name="Bik E.M."/>
            <person name="Thomas B.C."/>
            <person name="Banfield J.F."/>
            <person name="Relman D.A."/>
        </authorList>
    </citation>
    <scope>NUCLEOTIDE SEQUENCE [LARGE SCALE GENOMIC DNA]</scope>
    <source>
        <strain evidence="4">DOLJORAL78_47_16</strain>
    </source>
</reference>
<dbReference type="Proteomes" id="UP000230821">
    <property type="component" value="Unassembled WGS sequence"/>
</dbReference>
<comment type="similarity">
    <text evidence="2">Belongs to the biotin--protein ligase family.</text>
</comment>
<feature type="binding site" evidence="2">
    <location>
        <position position="156"/>
    </location>
    <ligand>
        <name>biotin</name>
        <dbReference type="ChEBI" id="CHEBI:57586"/>
    </ligand>
</feature>
<dbReference type="AlphaFoldDB" id="A0A2G6KDP8"/>
<dbReference type="Pfam" id="PF08279">
    <property type="entry name" value="HTH_11"/>
    <property type="match status" value="1"/>
</dbReference>
<keyword evidence="2" id="KW-0547">Nucleotide-binding</keyword>
<dbReference type="CDD" id="cd16442">
    <property type="entry name" value="BPL"/>
    <property type="match status" value="1"/>
</dbReference>
<dbReference type="InterPro" id="IPR036390">
    <property type="entry name" value="WH_DNA-bd_sf"/>
</dbReference>
<keyword evidence="2" id="KW-0067">ATP-binding</keyword>
<dbReference type="Gene3D" id="1.10.10.10">
    <property type="entry name" value="Winged helix-like DNA-binding domain superfamily/Winged helix DNA-binding domain"/>
    <property type="match status" value="1"/>
</dbReference>
<gene>
    <name evidence="2" type="primary">birA</name>
    <name evidence="4" type="ORF">CSA56_09695</name>
</gene>
<dbReference type="Gene3D" id="2.30.30.100">
    <property type="match status" value="1"/>
</dbReference>
<feature type="binding site" evidence="2">
    <location>
        <position position="227"/>
    </location>
    <ligand>
        <name>biotin</name>
        <dbReference type="ChEBI" id="CHEBI:57586"/>
    </ligand>
</feature>
<evidence type="ECO:0000313" key="4">
    <source>
        <dbReference type="EMBL" id="PIE33777.1"/>
    </source>
</evidence>
<feature type="binding site" evidence="2">
    <location>
        <begin position="132"/>
        <end position="134"/>
    </location>
    <ligand>
        <name>biotin</name>
        <dbReference type="ChEBI" id="CHEBI:57586"/>
    </ligand>
</feature>
<dbReference type="HAMAP" id="MF_00978">
    <property type="entry name" value="Bifunct_BirA"/>
    <property type="match status" value="1"/>
</dbReference>
<dbReference type="GO" id="GO:0005524">
    <property type="term" value="F:ATP binding"/>
    <property type="evidence" value="ECO:0007669"/>
    <property type="project" value="UniProtKB-UniRule"/>
</dbReference>
<accession>A0A2G6KDP8</accession>
<name>A0A2G6KDP8_9BACT</name>
<dbReference type="CDD" id="cd00090">
    <property type="entry name" value="HTH_ARSR"/>
    <property type="match status" value="1"/>
</dbReference>
<evidence type="ECO:0000256" key="2">
    <source>
        <dbReference type="HAMAP-Rule" id="MF_00978"/>
    </source>
</evidence>
<keyword evidence="2" id="KW-0804">Transcription</keyword>
<dbReference type="GO" id="GO:0003677">
    <property type="term" value="F:DNA binding"/>
    <property type="evidence" value="ECO:0007669"/>
    <property type="project" value="UniProtKB-UniRule"/>
</dbReference>
<dbReference type="InterPro" id="IPR045864">
    <property type="entry name" value="aa-tRNA-synth_II/BPL/LPL"/>
</dbReference>
<dbReference type="InterPro" id="IPR004408">
    <property type="entry name" value="Biotin_CoA_COase_ligase"/>
</dbReference>
<dbReference type="EC" id="6.3.4.15" evidence="2"/>
<dbReference type="InterPro" id="IPR013196">
    <property type="entry name" value="HTH_11"/>
</dbReference>
<dbReference type="InterPro" id="IPR030855">
    <property type="entry name" value="Bifunct_BirA"/>
</dbReference>
<keyword evidence="2" id="KW-0238">DNA-binding</keyword>
<comment type="function">
    <text evidence="2">Acts both as a biotin--[acetyl-CoA-carboxylase] ligase and a repressor.</text>
</comment>
<keyword evidence="1 2" id="KW-0436">Ligase</keyword>
<dbReference type="Gene3D" id="3.30.930.10">
    <property type="entry name" value="Bira Bifunctional Protein, Domain 2"/>
    <property type="match status" value="1"/>
</dbReference>
<dbReference type="SUPFAM" id="SSF46785">
    <property type="entry name" value="Winged helix' DNA-binding domain"/>
    <property type="match status" value="1"/>
</dbReference>
<dbReference type="InterPro" id="IPR008988">
    <property type="entry name" value="Transcriptional_repressor_C"/>
</dbReference>
<feature type="DNA-binding region" description="H-T-H motif" evidence="2">
    <location>
        <begin position="61"/>
        <end position="80"/>
    </location>
</feature>
<feature type="binding site" evidence="2">
    <location>
        <begin position="160"/>
        <end position="162"/>
    </location>
    <ligand>
        <name>biotin</name>
        <dbReference type="ChEBI" id="CHEBI:57586"/>
    </ligand>
</feature>
<evidence type="ECO:0000256" key="1">
    <source>
        <dbReference type="ARBA" id="ARBA00022598"/>
    </source>
</evidence>
<dbReference type="InterPro" id="IPR036388">
    <property type="entry name" value="WH-like_DNA-bd_sf"/>
</dbReference>
<dbReference type="SUPFAM" id="SSF55681">
    <property type="entry name" value="Class II aaRS and biotin synthetases"/>
    <property type="match status" value="1"/>
</dbReference>
<comment type="catalytic activity">
    <reaction evidence="2">
        <text>biotin + L-lysyl-[protein] + ATP = N(6)-biotinyl-L-lysyl-[protein] + AMP + diphosphate + H(+)</text>
        <dbReference type="Rhea" id="RHEA:11756"/>
        <dbReference type="Rhea" id="RHEA-COMP:9752"/>
        <dbReference type="Rhea" id="RHEA-COMP:10505"/>
        <dbReference type="ChEBI" id="CHEBI:15378"/>
        <dbReference type="ChEBI" id="CHEBI:29969"/>
        <dbReference type="ChEBI" id="CHEBI:30616"/>
        <dbReference type="ChEBI" id="CHEBI:33019"/>
        <dbReference type="ChEBI" id="CHEBI:57586"/>
        <dbReference type="ChEBI" id="CHEBI:83144"/>
        <dbReference type="ChEBI" id="CHEBI:456215"/>
        <dbReference type="EC" id="6.3.4.15"/>
    </reaction>
</comment>
<dbReference type="EMBL" id="PDSK01000094">
    <property type="protein sequence ID" value="PIE33777.1"/>
    <property type="molecule type" value="Genomic_DNA"/>
</dbReference>
<keyword evidence="2" id="KW-0805">Transcription regulation</keyword>